<dbReference type="GO" id="GO:0089705">
    <property type="term" value="P:protein localization to outer membrane"/>
    <property type="evidence" value="ECO:0007669"/>
    <property type="project" value="TreeGrafter"/>
</dbReference>
<dbReference type="GO" id="GO:0005886">
    <property type="term" value="C:plasma membrane"/>
    <property type="evidence" value="ECO:0007669"/>
    <property type="project" value="TreeGrafter"/>
</dbReference>
<evidence type="ECO:0000313" key="10">
    <source>
        <dbReference type="Proteomes" id="UP000005695"/>
    </source>
</evidence>
<feature type="domain" description="ABC transporter" evidence="8">
    <location>
        <begin position="5"/>
        <end position="225"/>
    </location>
</feature>
<keyword evidence="7" id="KW-0472">Membrane</keyword>
<dbReference type="PANTHER" id="PTHR24220:SF689">
    <property type="entry name" value="LIPOPROTEIN-RELEASING SYSTEM ATP-BINDING PROTEIN LOLD"/>
    <property type="match status" value="1"/>
</dbReference>
<dbReference type="AlphaFoldDB" id="Q1K131"/>
<dbReference type="GO" id="GO:0016887">
    <property type="term" value="F:ATP hydrolysis activity"/>
    <property type="evidence" value="ECO:0007669"/>
    <property type="project" value="InterPro"/>
</dbReference>
<keyword evidence="2" id="KW-0813">Transport</keyword>
<keyword evidence="4" id="KW-0547">Nucleotide-binding</keyword>
<dbReference type="RefSeq" id="WP_005999362.1">
    <property type="nucleotide sequence ID" value="NZ_AAEW02000006.1"/>
</dbReference>
<comment type="caution">
    <text evidence="9">The sequence shown here is derived from an EMBL/GenBank/DDBJ whole genome shotgun (WGS) entry which is preliminary data.</text>
</comment>
<keyword evidence="3" id="KW-1003">Cell membrane</keyword>
<dbReference type="Proteomes" id="UP000005695">
    <property type="component" value="Unassembled WGS sequence"/>
</dbReference>
<comment type="similarity">
    <text evidence="1">Belongs to the ABC transporter superfamily.</text>
</comment>
<organism evidence="9 10">
    <name type="scientific">Desulfuromonas acetoxidans (strain DSM 684 / 11070)</name>
    <dbReference type="NCBI Taxonomy" id="281689"/>
    <lineage>
        <taxon>Bacteria</taxon>
        <taxon>Pseudomonadati</taxon>
        <taxon>Thermodesulfobacteriota</taxon>
        <taxon>Desulfuromonadia</taxon>
        <taxon>Desulfuromonadales</taxon>
        <taxon>Desulfuromonadaceae</taxon>
        <taxon>Desulfuromonas</taxon>
    </lineage>
</organism>
<reference evidence="9" key="1">
    <citation type="submission" date="2006-05" db="EMBL/GenBank/DDBJ databases">
        <title>Annotation of the draft genome assembly of Desulfuromonas acetoxidans DSM 684.</title>
        <authorList>
            <consortium name="US DOE Joint Genome Institute (JGI-ORNL)"/>
            <person name="Larimer F."/>
            <person name="Land M."/>
            <person name="Hauser L."/>
        </authorList>
    </citation>
    <scope>NUCLEOTIDE SEQUENCE [LARGE SCALE GENOMIC DNA]</scope>
    <source>
        <strain evidence="9">DSM 684</strain>
    </source>
</reference>
<proteinExistence type="inferred from homology"/>
<dbReference type="SUPFAM" id="SSF52540">
    <property type="entry name" value="P-loop containing nucleoside triphosphate hydrolases"/>
    <property type="match status" value="1"/>
</dbReference>
<dbReference type="FunFam" id="3.40.50.300:FF:000230">
    <property type="entry name" value="Lipoprotein-releasing system ATP-binding protein LolD"/>
    <property type="match status" value="1"/>
</dbReference>
<dbReference type="InterPro" id="IPR027417">
    <property type="entry name" value="P-loop_NTPase"/>
</dbReference>
<accession>Q1K131</accession>
<evidence type="ECO:0000313" key="9">
    <source>
        <dbReference type="EMBL" id="EAT16177.1"/>
    </source>
</evidence>
<gene>
    <name evidence="9" type="ORF">Dace_1641</name>
</gene>
<evidence type="ECO:0000256" key="3">
    <source>
        <dbReference type="ARBA" id="ARBA00022475"/>
    </source>
</evidence>
<keyword evidence="6" id="KW-1278">Translocase</keyword>
<evidence type="ECO:0000256" key="5">
    <source>
        <dbReference type="ARBA" id="ARBA00022840"/>
    </source>
</evidence>
<evidence type="ECO:0000256" key="2">
    <source>
        <dbReference type="ARBA" id="ARBA00022448"/>
    </source>
</evidence>
<keyword evidence="5" id="KW-0067">ATP-binding</keyword>
<dbReference type="GO" id="GO:0044874">
    <property type="term" value="P:lipoprotein localization to outer membrane"/>
    <property type="evidence" value="ECO:0007669"/>
    <property type="project" value="TreeGrafter"/>
</dbReference>
<dbReference type="OrthoDB" id="9809450at2"/>
<dbReference type="GO" id="GO:0005524">
    <property type="term" value="F:ATP binding"/>
    <property type="evidence" value="ECO:0007669"/>
    <property type="project" value="UniProtKB-KW"/>
</dbReference>
<dbReference type="PROSITE" id="PS00211">
    <property type="entry name" value="ABC_TRANSPORTER_1"/>
    <property type="match status" value="1"/>
</dbReference>
<protein>
    <submittedName>
        <fullName evidence="9">ABC transporter related</fullName>
    </submittedName>
</protein>
<dbReference type="Pfam" id="PF00005">
    <property type="entry name" value="ABC_tran"/>
    <property type="match status" value="1"/>
</dbReference>
<dbReference type="InterPro" id="IPR017871">
    <property type="entry name" value="ABC_transporter-like_CS"/>
</dbReference>
<dbReference type="InterPro" id="IPR017911">
    <property type="entry name" value="MacB-like_ATP-bd"/>
</dbReference>
<name>Q1K131_DESA6</name>
<dbReference type="EMBL" id="AAEW02000006">
    <property type="protein sequence ID" value="EAT16177.1"/>
    <property type="molecule type" value="Genomic_DNA"/>
</dbReference>
<dbReference type="CDD" id="cd03255">
    <property type="entry name" value="ABC_MJ0796_LolCDE_FtsE"/>
    <property type="match status" value="1"/>
</dbReference>
<dbReference type="SMART" id="SM00382">
    <property type="entry name" value="AAA"/>
    <property type="match status" value="1"/>
</dbReference>
<sequence>MDVLLEARHIRKSFDTGQGTLTVLRDVNLSIVTQERVAVVGASGSGKTTLMHILGTLDRPSDGQCFFDGVDLFSLSAAHLDAFRNATLGFVFQFHQLLPEFSALENVMMPALIHGEKRSCAQQSAEDLLGQVGLHHRLHHKPGQLSGGEQQRVAIARALVQKPQLLIADEPTGNLDSATSEEIYALLEQLHQDHQLTLVMVTHNRELASRMDRTVHIRDGELLSS</sequence>
<evidence type="ECO:0000256" key="4">
    <source>
        <dbReference type="ARBA" id="ARBA00022741"/>
    </source>
</evidence>
<dbReference type="InterPro" id="IPR003593">
    <property type="entry name" value="AAA+_ATPase"/>
</dbReference>
<dbReference type="InterPro" id="IPR003439">
    <property type="entry name" value="ABC_transporter-like_ATP-bd"/>
</dbReference>
<dbReference type="PANTHER" id="PTHR24220">
    <property type="entry name" value="IMPORT ATP-BINDING PROTEIN"/>
    <property type="match status" value="1"/>
</dbReference>
<evidence type="ECO:0000256" key="7">
    <source>
        <dbReference type="ARBA" id="ARBA00023136"/>
    </source>
</evidence>
<dbReference type="Gene3D" id="3.40.50.300">
    <property type="entry name" value="P-loop containing nucleotide triphosphate hydrolases"/>
    <property type="match status" value="1"/>
</dbReference>
<dbReference type="InterPro" id="IPR015854">
    <property type="entry name" value="ABC_transpr_LolD-like"/>
</dbReference>
<evidence type="ECO:0000259" key="8">
    <source>
        <dbReference type="PROSITE" id="PS50893"/>
    </source>
</evidence>
<reference evidence="9" key="2">
    <citation type="submission" date="2006-05" db="EMBL/GenBank/DDBJ databases">
        <title>Sequencing of the draft genome and assembly of Desulfuromonas acetoxidans DSM 684.</title>
        <authorList>
            <consortium name="US DOE Joint Genome Institute (JGI-PGF)"/>
            <person name="Copeland A."/>
            <person name="Lucas S."/>
            <person name="Lapidus A."/>
            <person name="Barry K."/>
            <person name="Detter J.C."/>
            <person name="Glavina del Rio T."/>
            <person name="Hammon N."/>
            <person name="Israni S."/>
            <person name="Dalin E."/>
            <person name="Tice H."/>
            <person name="Bruce D."/>
            <person name="Pitluck S."/>
            <person name="Richardson P."/>
        </authorList>
    </citation>
    <scope>NUCLEOTIDE SEQUENCE [LARGE SCALE GENOMIC DNA]</scope>
    <source>
        <strain evidence="9">DSM 684</strain>
    </source>
</reference>
<keyword evidence="10" id="KW-1185">Reference proteome</keyword>
<evidence type="ECO:0000256" key="1">
    <source>
        <dbReference type="ARBA" id="ARBA00005417"/>
    </source>
</evidence>
<evidence type="ECO:0000256" key="6">
    <source>
        <dbReference type="ARBA" id="ARBA00022967"/>
    </source>
</evidence>
<dbReference type="PROSITE" id="PS50893">
    <property type="entry name" value="ABC_TRANSPORTER_2"/>
    <property type="match status" value="1"/>
</dbReference>
<dbReference type="GO" id="GO:0022857">
    <property type="term" value="F:transmembrane transporter activity"/>
    <property type="evidence" value="ECO:0007669"/>
    <property type="project" value="TreeGrafter"/>
</dbReference>